<evidence type="ECO:0000256" key="2">
    <source>
        <dbReference type="ARBA" id="ARBA00022801"/>
    </source>
</evidence>
<organism evidence="6 7">
    <name type="scientific">Microdochium bolleyi</name>
    <dbReference type="NCBI Taxonomy" id="196109"/>
    <lineage>
        <taxon>Eukaryota</taxon>
        <taxon>Fungi</taxon>
        <taxon>Dikarya</taxon>
        <taxon>Ascomycota</taxon>
        <taxon>Pezizomycotina</taxon>
        <taxon>Sordariomycetes</taxon>
        <taxon>Xylariomycetidae</taxon>
        <taxon>Xylariales</taxon>
        <taxon>Microdochiaceae</taxon>
        <taxon>Microdochium</taxon>
    </lineage>
</organism>
<dbReference type="SUPFAM" id="SSF75304">
    <property type="entry name" value="Amidase signature (AS) enzymes"/>
    <property type="match status" value="1"/>
</dbReference>
<feature type="binding site" evidence="4">
    <location>
        <position position="219"/>
    </location>
    <ligand>
        <name>substrate</name>
    </ligand>
</feature>
<evidence type="ECO:0000256" key="4">
    <source>
        <dbReference type="PIRSR" id="PIRSR001221-2"/>
    </source>
</evidence>
<dbReference type="Pfam" id="PF01425">
    <property type="entry name" value="Amidase"/>
    <property type="match status" value="1"/>
</dbReference>
<evidence type="ECO:0000256" key="1">
    <source>
        <dbReference type="ARBA" id="ARBA00009199"/>
    </source>
</evidence>
<dbReference type="PANTHER" id="PTHR46072:SF3">
    <property type="entry name" value="AMIDASE"/>
    <property type="match status" value="1"/>
</dbReference>
<evidence type="ECO:0000313" key="6">
    <source>
        <dbReference type="EMBL" id="KXJ85238.1"/>
    </source>
</evidence>
<keyword evidence="7" id="KW-1185">Reference proteome</keyword>
<comment type="similarity">
    <text evidence="1">Belongs to the amidase family.</text>
</comment>
<dbReference type="PIRSF" id="PIRSF001221">
    <property type="entry name" value="Amidase_fungi"/>
    <property type="match status" value="1"/>
</dbReference>
<evidence type="ECO:0000313" key="7">
    <source>
        <dbReference type="Proteomes" id="UP000070501"/>
    </source>
</evidence>
<name>A0A136IKE0_9PEZI</name>
<feature type="binding site" evidence="4">
    <location>
        <begin position="240"/>
        <end position="243"/>
    </location>
    <ligand>
        <name>substrate</name>
    </ligand>
</feature>
<evidence type="ECO:0000256" key="3">
    <source>
        <dbReference type="PIRSR" id="PIRSR001221-1"/>
    </source>
</evidence>
<feature type="binding site" evidence="4">
    <location>
        <position position="188"/>
    </location>
    <ligand>
        <name>substrate</name>
    </ligand>
</feature>
<dbReference type="OrthoDB" id="6428749at2759"/>
<dbReference type="GO" id="GO:0016787">
    <property type="term" value="F:hydrolase activity"/>
    <property type="evidence" value="ECO:0007669"/>
    <property type="project" value="UniProtKB-KW"/>
</dbReference>
<proteinExistence type="inferred from homology"/>
<reference evidence="7" key="1">
    <citation type="submission" date="2016-02" db="EMBL/GenBank/DDBJ databases">
        <title>Draft genome sequence of Microdochium bolleyi, a fungal endophyte of beachgrass.</title>
        <authorList>
            <consortium name="DOE Joint Genome Institute"/>
            <person name="David A.S."/>
            <person name="May G."/>
            <person name="Haridas S."/>
            <person name="Lim J."/>
            <person name="Wang M."/>
            <person name="Labutti K."/>
            <person name="Lipzen A."/>
            <person name="Barry K."/>
            <person name="Grigoriev I.V."/>
        </authorList>
    </citation>
    <scope>NUCLEOTIDE SEQUENCE [LARGE SCALE GENOMIC DNA]</scope>
    <source>
        <strain evidence="7">J235TASD1</strain>
    </source>
</reference>
<evidence type="ECO:0000259" key="5">
    <source>
        <dbReference type="Pfam" id="PF01425"/>
    </source>
</evidence>
<feature type="active site" description="Acyl-ester intermediate" evidence="3">
    <location>
        <position position="243"/>
    </location>
</feature>
<dbReference type="InterPro" id="IPR023631">
    <property type="entry name" value="Amidase_dom"/>
</dbReference>
<accession>A0A136IKE0</accession>
<dbReference type="Gene3D" id="3.90.1300.10">
    <property type="entry name" value="Amidase signature (AS) domain"/>
    <property type="match status" value="1"/>
</dbReference>
<feature type="active site" description="Charge relay system" evidence="3">
    <location>
        <position position="138"/>
    </location>
</feature>
<dbReference type="Proteomes" id="UP000070501">
    <property type="component" value="Unassembled WGS sequence"/>
</dbReference>
<dbReference type="FunCoup" id="A0A136IKE0">
    <property type="interactions" value="56"/>
</dbReference>
<feature type="domain" description="Amidase" evidence="5">
    <location>
        <begin position="85"/>
        <end position="542"/>
    </location>
</feature>
<dbReference type="AlphaFoldDB" id="A0A136IKE0"/>
<dbReference type="InParanoid" id="A0A136IKE0"/>
<dbReference type="PANTHER" id="PTHR46072">
    <property type="entry name" value="AMIDASE-RELATED-RELATED"/>
    <property type="match status" value="1"/>
</dbReference>
<dbReference type="STRING" id="196109.A0A136IKE0"/>
<gene>
    <name evidence="6" type="ORF">Micbo1qcDRAFT_223626</name>
</gene>
<sequence>MESSLKPYEAIAAQKKAEQWSRIPEHWRIPADRLPGPGLLNVMDVPLTCGVLDEVEIAITSDFDATALLEELKNGRLSAEQVSVAFCKRAAVAHHLTNCLTEIFFTTAIARAKHLDTDRRLNPQKPLPPLFGLPVSLKDSFAVEGHDTTTGLACFAGQPAGSPPAALARMLLDLGAVLYCKTNLPQSILTGDSHNHVFGRTLNPRSCTDCPAGLTAGGSTGGEGALLALRGSVLGVGTDVAGSIRVPAVCNGVYGFRASVGVVPHGGVRDLQPEGLMVGSIVSTAGPMATSLRDIEMFMRVVMQAGGWRWDPTAVCVPWIGGGRGKKLRIGVALDDGLFTPTPPVRRGLQMVVDKLVQHPEDVEVIPIILPEVGVVYGEVIKYLTLCGGQHYLDLFARTGEPAIPSLANTGVLSIPTTTETSVLWAMNATRAEISAAYHRLFVTTNDLDAILMPPAPHTAVPHDAWSRPAYTCIWNYVDYPALVMPVDKVRVGVDEADDVGNAKYGQADEEMYKLYTGPEAYEDAPICVQLVGYKQRDEALLRVAAVVEGIVNKAD</sequence>
<feature type="active site" description="Charge relay system" evidence="3">
    <location>
        <position position="219"/>
    </location>
</feature>
<dbReference type="EMBL" id="KQ964289">
    <property type="protein sequence ID" value="KXJ85238.1"/>
    <property type="molecule type" value="Genomic_DNA"/>
</dbReference>
<dbReference type="InterPro" id="IPR036928">
    <property type="entry name" value="AS_sf"/>
</dbReference>
<protein>
    <submittedName>
        <fullName evidence="6">Putative fatty-acid amide hydrolase</fullName>
    </submittedName>
</protein>
<keyword evidence="2 6" id="KW-0378">Hydrolase</keyword>